<sequence>MIQTGHYQIHSKATNTPVGRRWAEDKSLNPKRILVLPKDNADGPQPWIIIKEEGDTYTLRAGGAPVVNIDGQLFAELLDHAIGQRAWKIEAQPQHGENTFTIVSAHEQHLGWIVPNEEPYTQLDVKPLISTKSLPPQFPPNELFEIVRLLED</sequence>
<dbReference type="GO" id="GO:0004867">
    <property type="term" value="F:serine-type endopeptidase inhibitor activity"/>
    <property type="evidence" value="ECO:0007669"/>
    <property type="project" value="InterPro"/>
</dbReference>
<dbReference type="CDD" id="cd23428">
    <property type="entry name" value="beta-trefoil_Ricin_SPI"/>
    <property type="match status" value="1"/>
</dbReference>
<protein>
    <submittedName>
        <fullName evidence="2">Uncharacterized protein</fullName>
    </submittedName>
</protein>
<keyword evidence="3" id="KW-1185">Reference proteome</keyword>
<dbReference type="Pfam" id="PF16850">
    <property type="entry name" value="Inhibitor_I66"/>
    <property type="match status" value="1"/>
</dbReference>
<feature type="region of interest" description="Disordered" evidence="1">
    <location>
        <begin position="1"/>
        <end position="23"/>
    </location>
</feature>
<dbReference type="InterPro" id="IPR031755">
    <property type="entry name" value="Inhibitor_I66"/>
</dbReference>
<proteinExistence type="predicted"/>
<dbReference type="Gene3D" id="2.80.10.50">
    <property type="match status" value="1"/>
</dbReference>
<accession>A0A4Y7SKM3</accession>
<dbReference type="OrthoDB" id="3439489at2759"/>
<evidence type="ECO:0000313" key="3">
    <source>
        <dbReference type="Proteomes" id="UP000298030"/>
    </source>
</evidence>
<dbReference type="EMBL" id="QPFP01000096">
    <property type="protein sequence ID" value="TEB22164.1"/>
    <property type="molecule type" value="Genomic_DNA"/>
</dbReference>
<organism evidence="2 3">
    <name type="scientific">Coprinellus micaceus</name>
    <name type="common">Glistening ink-cap mushroom</name>
    <name type="synonym">Coprinus micaceus</name>
    <dbReference type="NCBI Taxonomy" id="71717"/>
    <lineage>
        <taxon>Eukaryota</taxon>
        <taxon>Fungi</taxon>
        <taxon>Dikarya</taxon>
        <taxon>Basidiomycota</taxon>
        <taxon>Agaricomycotina</taxon>
        <taxon>Agaricomycetes</taxon>
        <taxon>Agaricomycetidae</taxon>
        <taxon>Agaricales</taxon>
        <taxon>Agaricineae</taxon>
        <taxon>Psathyrellaceae</taxon>
        <taxon>Coprinellus</taxon>
    </lineage>
</organism>
<comment type="caution">
    <text evidence="2">The sequence shown here is derived from an EMBL/GenBank/DDBJ whole genome shotgun (WGS) entry which is preliminary data.</text>
</comment>
<dbReference type="AlphaFoldDB" id="A0A4Y7SKM3"/>
<dbReference type="STRING" id="71717.A0A4Y7SKM3"/>
<evidence type="ECO:0000256" key="1">
    <source>
        <dbReference type="SAM" id="MobiDB-lite"/>
    </source>
</evidence>
<name>A0A4Y7SKM3_COPMI</name>
<feature type="compositionally biased region" description="Polar residues" evidence="1">
    <location>
        <begin position="1"/>
        <end position="17"/>
    </location>
</feature>
<reference evidence="2 3" key="1">
    <citation type="journal article" date="2019" name="Nat. Ecol. Evol.">
        <title>Megaphylogeny resolves global patterns of mushroom evolution.</title>
        <authorList>
            <person name="Varga T."/>
            <person name="Krizsan K."/>
            <person name="Foldi C."/>
            <person name="Dima B."/>
            <person name="Sanchez-Garcia M."/>
            <person name="Sanchez-Ramirez S."/>
            <person name="Szollosi G.J."/>
            <person name="Szarkandi J.G."/>
            <person name="Papp V."/>
            <person name="Albert L."/>
            <person name="Andreopoulos W."/>
            <person name="Angelini C."/>
            <person name="Antonin V."/>
            <person name="Barry K.W."/>
            <person name="Bougher N.L."/>
            <person name="Buchanan P."/>
            <person name="Buyck B."/>
            <person name="Bense V."/>
            <person name="Catcheside P."/>
            <person name="Chovatia M."/>
            <person name="Cooper J."/>
            <person name="Damon W."/>
            <person name="Desjardin D."/>
            <person name="Finy P."/>
            <person name="Geml J."/>
            <person name="Haridas S."/>
            <person name="Hughes K."/>
            <person name="Justo A."/>
            <person name="Karasinski D."/>
            <person name="Kautmanova I."/>
            <person name="Kiss B."/>
            <person name="Kocsube S."/>
            <person name="Kotiranta H."/>
            <person name="LaButti K.M."/>
            <person name="Lechner B.E."/>
            <person name="Liimatainen K."/>
            <person name="Lipzen A."/>
            <person name="Lukacs Z."/>
            <person name="Mihaltcheva S."/>
            <person name="Morgado L.N."/>
            <person name="Niskanen T."/>
            <person name="Noordeloos M.E."/>
            <person name="Ohm R.A."/>
            <person name="Ortiz-Santana B."/>
            <person name="Ovrebo C."/>
            <person name="Racz N."/>
            <person name="Riley R."/>
            <person name="Savchenko A."/>
            <person name="Shiryaev A."/>
            <person name="Soop K."/>
            <person name="Spirin V."/>
            <person name="Szebenyi C."/>
            <person name="Tomsovsky M."/>
            <person name="Tulloss R.E."/>
            <person name="Uehling J."/>
            <person name="Grigoriev I.V."/>
            <person name="Vagvolgyi C."/>
            <person name="Papp T."/>
            <person name="Martin F.M."/>
            <person name="Miettinen O."/>
            <person name="Hibbett D.S."/>
            <person name="Nagy L.G."/>
        </authorList>
    </citation>
    <scope>NUCLEOTIDE SEQUENCE [LARGE SCALE GENOMIC DNA]</scope>
    <source>
        <strain evidence="2 3">FP101781</strain>
    </source>
</reference>
<dbReference type="Proteomes" id="UP000298030">
    <property type="component" value="Unassembled WGS sequence"/>
</dbReference>
<gene>
    <name evidence="2" type="ORF">FA13DRAFT_1695391</name>
</gene>
<evidence type="ECO:0000313" key="2">
    <source>
        <dbReference type="EMBL" id="TEB22164.1"/>
    </source>
</evidence>